<dbReference type="EMBL" id="AZFM01000056">
    <property type="protein sequence ID" value="KRL87971.1"/>
    <property type="molecule type" value="Genomic_DNA"/>
</dbReference>
<evidence type="ECO:0000313" key="1">
    <source>
        <dbReference type="EMBL" id="KRL87971.1"/>
    </source>
</evidence>
<dbReference type="STRING" id="1423763.FC46_GL001637"/>
<dbReference type="Proteomes" id="UP000051036">
    <property type="component" value="Unassembled WGS sequence"/>
</dbReference>
<dbReference type="InterPro" id="IPR021130">
    <property type="entry name" value="PRib-ATP_PPHydrolase-like"/>
</dbReference>
<protein>
    <recommendedName>
        <fullName evidence="3">Phosphoribosyl-ATP pyrophosphohydrolase</fullName>
    </recommendedName>
</protein>
<gene>
    <name evidence="1" type="ORF">FC46_GL001637</name>
</gene>
<comment type="caution">
    <text evidence="1">The sequence shown here is derived from an EMBL/GenBank/DDBJ whole genome shotgun (WGS) entry which is preliminary data.</text>
</comment>
<sequence length="100" mass="11790">MKKLVRNKIPEFATYAKYRKLKPEEIEAALKNKIVEEAQEVKAAPNEENLIEELGDMYTVLQAFLEFKKIDESRFLKKVEEKNRAKGTFSEYLLMETEDE</sequence>
<organism evidence="1 2">
    <name type="scientific">Lactobacillus kalixensis DSM 16043</name>
    <dbReference type="NCBI Taxonomy" id="1423763"/>
    <lineage>
        <taxon>Bacteria</taxon>
        <taxon>Bacillati</taxon>
        <taxon>Bacillota</taxon>
        <taxon>Bacilli</taxon>
        <taxon>Lactobacillales</taxon>
        <taxon>Lactobacillaceae</taxon>
        <taxon>Lactobacillus</taxon>
    </lineage>
</organism>
<dbReference type="InterPro" id="IPR038735">
    <property type="entry name" value="MSMEG_1276-like_NTP-PPase_dom"/>
</dbReference>
<evidence type="ECO:0000313" key="2">
    <source>
        <dbReference type="Proteomes" id="UP000051036"/>
    </source>
</evidence>
<name>A0A0R1U9Y7_9LACO</name>
<keyword evidence="2" id="KW-1185">Reference proteome</keyword>
<proteinExistence type="predicted"/>
<dbReference type="SUPFAM" id="SSF101386">
    <property type="entry name" value="all-alpha NTP pyrophosphatases"/>
    <property type="match status" value="1"/>
</dbReference>
<dbReference type="AlphaFoldDB" id="A0A0R1U9Y7"/>
<dbReference type="PATRIC" id="fig|1423763.3.peg.1663"/>
<reference evidence="1 2" key="1">
    <citation type="journal article" date="2015" name="Genome Announc.">
        <title>Expanding the biotechnology potential of lactobacilli through comparative genomics of 213 strains and associated genera.</title>
        <authorList>
            <person name="Sun Z."/>
            <person name="Harris H.M."/>
            <person name="McCann A."/>
            <person name="Guo C."/>
            <person name="Argimon S."/>
            <person name="Zhang W."/>
            <person name="Yang X."/>
            <person name="Jeffery I.B."/>
            <person name="Cooney J.C."/>
            <person name="Kagawa T.F."/>
            <person name="Liu W."/>
            <person name="Song Y."/>
            <person name="Salvetti E."/>
            <person name="Wrobel A."/>
            <person name="Rasinkangas P."/>
            <person name="Parkhill J."/>
            <person name="Rea M.C."/>
            <person name="O'Sullivan O."/>
            <person name="Ritari J."/>
            <person name="Douillard F.P."/>
            <person name="Paul Ross R."/>
            <person name="Yang R."/>
            <person name="Briner A.E."/>
            <person name="Felis G.E."/>
            <person name="de Vos W.M."/>
            <person name="Barrangou R."/>
            <person name="Klaenhammer T.R."/>
            <person name="Caufield P.W."/>
            <person name="Cui Y."/>
            <person name="Zhang H."/>
            <person name="O'Toole P.W."/>
        </authorList>
    </citation>
    <scope>NUCLEOTIDE SEQUENCE [LARGE SCALE GENOMIC DNA]</scope>
    <source>
        <strain evidence="1 2">DSM 16043</strain>
    </source>
</reference>
<dbReference type="OrthoDB" id="9813491at2"/>
<accession>A0A0R1U9Y7</accession>
<dbReference type="Pfam" id="PF01503">
    <property type="entry name" value="PRA-PH"/>
    <property type="match status" value="1"/>
</dbReference>
<evidence type="ECO:0008006" key="3">
    <source>
        <dbReference type="Google" id="ProtNLM"/>
    </source>
</evidence>
<dbReference type="CDD" id="cd11532">
    <property type="entry name" value="NTP-PPase_COG4997"/>
    <property type="match status" value="1"/>
</dbReference>
<dbReference type="RefSeq" id="WP_057800131.1">
    <property type="nucleotide sequence ID" value="NZ_AZFM01000056.1"/>
</dbReference>